<dbReference type="Proteomes" id="UP000018050">
    <property type="component" value="Unassembled WGS sequence"/>
</dbReference>
<evidence type="ECO:0000313" key="2">
    <source>
        <dbReference type="EMBL" id="CDI76327.1"/>
    </source>
</evidence>
<keyword evidence="3" id="KW-1185">Reference proteome</keyword>
<gene>
    <name evidence="2" type="ORF">EAH_00003250</name>
</gene>
<feature type="region of interest" description="Disordered" evidence="1">
    <location>
        <begin position="1062"/>
        <end position="1084"/>
    </location>
</feature>
<feature type="compositionally biased region" description="Polar residues" evidence="1">
    <location>
        <begin position="329"/>
        <end position="350"/>
    </location>
</feature>
<accession>U6G9V7</accession>
<evidence type="ECO:0000313" key="3">
    <source>
        <dbReference type="Proteomes" id="UP000018050"/>
    </source>
</evidence>
<feature type="region of interest" description="Disordered" evidence="1">
    <location>
        <begin position="289"/>
        <end position="358"/>
    </location>
</feature>
<sequence length="1084" mass="118303">MADREPVVAGLPSERLSQLASPQLAQRNRRENALGAEHSAFKDEMSYILRPFNPSGTTTTSSRKNTARDMITPQGYAGKSTAQLNNSRFNHGCKKQSSAANKSDQMTLLFSCSKNSPQLPYRGSTRPLRQYIATDQLPQAFCTKFQVTDPLTGRTEIMTARRPGKAAAETNLSNFDSNMLPRERTFSLMKAKDNIDHDILGLMPKTNAELKFTACTIPRQHKLPTLECKDRFRLRIVPYMFFARECRVSQHGAAGAQALELALRLVAAGQPMESDYNSQQSSEVPMVFEEEVQVSPERPQEPSAFDDSTGGSEPSLASNSGVLPETHKQSSGGFTETSASLVETASQQSIPEGADANLVQGDGRGLDAIVPFLLPLRPYAPVFSNPDGSIGIPSYMEDHNGFSIPGDTAEAASPPRFAFYGPQSEDLRIDDCQHFDAFLVSPLPSSVASRFSNFVQKEAAQADGMPYLHHIHGRPAEDPADGEENPRLVVEGGKVTPLWSEYTEDNPIFRMDEGTVTLIRLVAPVKTAYDAMASMMLMPIIDVNLAYGDGGLRQYVQLSGRGRSLSGMMMCHAGLLLSYKVSGEEGRQADHQHQDETHRPVAELHVVYKSCFAVEGNSSDPISVRAELRFKAPAGFNIAIGPLTPSPSKGSASSLTRSAADFPWDPSLAPSPTVSDLRAVTAKEGDLVANGLAADRVASVQPDTLVFDSSQDFVELYAWCRGCKDGKIDMQIPTAAADLQVMYPLLYNYIGSSRREETETEQSASLVASKPSSHVVLREVLPGLEENVRRFILQFQCKSEGESIVGIDFSFHGYKPQPAFGIPLAALGFSAKTGQLVVSRPVARVVAMDVKSEKYRSAAAAGVSSAPLPRSLSTVQGHQSWHIATGALLVYVFTVCYGVHVLKEPFPLAAAPSASQLLNTILLIVGHLRHLYKTHGGSLFAGEGFHSYTPFDDGKGKAAGRHLSSKENPFCPPVRWRASEERSSCIRLTSLKARQARETNANLQPEEPIRPLEFCDIEADASNLRDRSGSIEEDSLWEGPQSDFQADTWADDTTTILTSQQEAYSNPQSNHHYTQFSGSSYEPF</sequence>
<reference evidence="2" key="1">
    <citation type="submission" date="2013-10" db="EMBL/GenBank/DDBJ databases">
        <title>Genomic analysis of the causative agents of coccidiosis in chickens.</title>
        <authorList>
            <person name="Reid A.J."/>
            <person name="Blake D."/>
            <person name="Billington K."/>
            <person name="Browne H."/>
            <person name="Dunn M."/>
            <person name="Hung S."/>
            <person name="Kawahara F."/>
            <person name="Miranda-Saavedra D."/>
            <person name="Mourier T."/>
            <person name="Nagra H."/>
            <person name="Otto T.D."/>
            <person name="Rawlings N."/>
            <person name="Sanchez A."/>
            <person name="Sanders M."/>
            <person name="Subramaniam C."/>
            <person name="Tay Y."/>
            <person name="Dear P."/>
            <person name="Doerig C."/>
            <person name="Gruber A."/>
            <person name="Parkinson J."/>
            <person name="Shirley M."/>
            <person name="Wan K.L."/>
            <person name="Berriman M."/>
            <person name="Tomley F."/>
            <person name="Pain A."/>
        </authorList>
    </citation>
    <scope>NUCLEOTIDE SEQUENCE</scope>
    <source>
        <strain evidence="2">Houghton</strain>
    </source>
</reference>
<dbReference type="VEuPathDB" id="ToxoDB:EAH_00003250"/>
<dbReference type="OMA" id="YLHHIHG"/>
<reference evidence="2" key="2">
    <citation type="submission" date="2013-10" db="EMBL/GenBank/DDBJ databases">
        <authorList>
            <person name="Aslett M."/>
        </authorList>
    </citation>
    <scope>NUCLEOTIDE SEQUENCE</scope>
    <source>
        <strain evidence="2">Houghton</strain>
    </source>
</reference>
<evidence type="ECO:0000256" key="1">
    <source>
        <dbReference type="SAM" id="MobiDB-lite"/>
    </source>
</evidence>
<dbReference type="OrthoDB" id="345759at2759"/>
<dbReference type="AlphaFoldDB" id="U6G9V7"/>
<proteinExistence type="predicted"/>
<protein>
    <submittedName>
        <fullName evidence="2">Uncharacterized protein</fullName>
    </submittedName>
</protein>
<dbReference type="EMBL" id="HG670358">
    <property type="protein sequence ID" value="CDI76327.1"/>
    <property type="molecule type" value="Genomic_DNA"/>
</dbReference>
<feature type="compositionally biased region" description="Polar residues" evidence="1">
    <location>
        <begin position="309"/>
        <end position="321"/>
    </location>
</feature>
<dbReference type="GeneID" id="25268395"/>
<name>U6G9V7_EIMAC</name>
<organism evidence="2 3">
    <name type="scientific">Eimeria acervulina</name>
    <name type="common">Coccidian parasite</name>
    <dbReference type="NCBI Taxonomy" id="5801"/>
    <lineage>
        <taxon>Eukaryota</taxon>
        <taxon>Sar</taxon>
        <taxon>Alveolata</taxon>
        <taxon>Apicomplexa</taxon>
        <taxon>Conoidasida</taxon>
        <taxon>Coccidia</taxon>
        <taxon>Eucoccidiorida</taxon>
        <taxon>Eimeriorina</taxon>
        <taxon>Eimeriidae</taxon>
        <taxon>Eimeria</taxon>
    </lineage>
</organism>
<dbReference type="RefSeq" id="XP_013253128.1">
    <property type="nucleotide sequence ID" value="XM_013397674.1"/>
</dbReference>